<name>A0AAI8VGC8_9PEZI</name>
<sequence length="397" mass="45058">MANTNNTPQNDLVVDHKTPKETRYYPSELKNDLKDSGLAPRVIEETLACAWEYTRCIIPEFTNWGRYLAFVRATVICIVVEFDETLVDMSVEDRLVLGYDVDAVLDTLFGGTRANGPSNDAMSRELRCFYLMTGDKASSRRDISQLFSRYVSALASSPRAWFRLRDTDALFTEPQLELLVEVGETLYDAVAFHKHRAEGEVCNTFADAGGSGPDKEVRSRAFARCREVLWAMDAKMARSPAHRHALNFLRSFGGPVHIMMRRYRFVEDGMIVGRSETEDVVSKARQHDKLWNRVDAKKGDTARDGSGTDVDNKEPDLHYERVMEQGNRLLFSGFVDVLEKATHDRCETCVYRSSYGAEFMEEFGGVKLCLKCRQQWKTYLEGLGDRAVAAFPEITSQ</sequence>
<proteinExistence type="predicted"/>
<evidence type="ECO:0000313" key="1">
    <source>
        <dbReference type="EMBL" id="CAJ2504146.1"/>
    </source>
</evidence>
<reference evidence="1" key="1">
    <citation type="submission" date="2023-10" db="EMBL/GenBank/DDBJ databases">
        <authorList>
            <person name="Hackl T."/>
        </authorList>
    </citation>
    <scope>NUCLEOTIDE SEQUENCE</scope>
</reference>
<organism evidence="1 2">
    <name type="scientific">Anthostomella pinea</name>
    <dbReference type="NCBI Taxonomy" id="933095"/>
    <lineage>
        <taxon>Eukaryota</taxon>
        <taxon>Fungi</taxon>
        <taxon>Dikarya</taxon>
        <taxon>Ascomycota</taxon>
        <taxon>Pezizomycotina</taxon>
        <taxon>Sordariomycetes</taxon>
        <taxon>Xylariomycetidae</taxon>
        <taxon>Xylariales</taxon>
        <taxon>Xylariaceae</taxon>
        <taxon>Anthostomella</taxon>
    </lineage>
</organism>
<keyword evidence="2" id="KW-1185">Reference proteome</keyword>
<comment type="caution">
    <text evidence="1">The sequence shown here is derived from an EMBL/GenBank/DDBJ whole genome shotgun (WGS) entry which is preliminary data.</text>
</comment>
<dbReference type="AlphaFoldDB" id="A0AAI8VGC8"/>
<gene>
    <name evidence="1" type="ORF">KHLLAP_LOCUS4614</name>
</gene>
<dbReference type="EMBL" id="CAUWAG010000006">
    <property type="protein sequence ID" value="CAJ2504146.1"/>
    <property type="molecule type" value="Genomic_DNA"/>
</dbReference>
<evidence type="ECO:0000313" key="2">
    <source>
        <dbReference type="Proteomes" id="UP001295740"/>
    </source>
</evidence>
<protein>
    <submittedName>
        <fullName evidence="1">Uu.00g115400.m01.CDS01</fullName>
    </submittedName>
</protein>
<dbReference type="Proteomes" id="UP001295740">
    <property type="component" value="Unassembled WGS sequence"/>
</dbReference>
<accession>A0AAI8VGC8</accession>